<feature type="domain" description="Schlafen group 3-like DNA/RNA helicase" evidence="1">
    <location>
        <begin position="1"/>
        <end position="59"/>
    </location>
</feature>
<evidence type="ECO:0000259" key="1">
    <source>
        <dbReference type="Pfam" id="PF09848"/>
    </source>
</evidence>
<reference evidence="3" key="1">
    <citation type="journal article" date="2014" name="Int. J. Syst. Evol. Microbiol.">
        <title>Complete genome of a new Firmicutes species belonging to the dominant human colonic microbiota ('Ruminococcus bicirculans') reveals two chromosomes and a selective capacity to utilize plant glucans.</title>
        <authorList>
            <consortium name="NISC Comparative Sequencing Program"/>
            <person name="Wegmann U."/>
            <person name="Louis P."/>
            <person name="Goesmann A."/>
            <person name="Henrissat B."/>
            <person name="Duncan S.H."/>
            <person name="Flint H.J."/>
        </authorList>
    </citation>
    <scope>NUCLEOTIDE SEQUENCE</scope>
    <source>
        <strain evidence="3">NBRC 105830</strain>
    </source>
</reference>
<sequence>MGPDLVWRTDRWVTDRAGSKDPKLKSRQISDVGFDRLVRNVYKVLFTRGMRGLGIYSTDTETREYLAALV</sequence>
<gene>
    <name evidence="2" type="ORF">GCM10025862_35530</name>
    <name evidence="3" type="ORF">GCM10025862_41710</name>
    <name evidence="4" type="ORF">GCM10025862_42180</name>
</gene>
<dbReference type="Proteomes" id="UP001157109">
    <property type="component" value="Unassembled WGS sequence"/>
</dbReference>
<comment type="caution">
    <text evidence="3">The sequence shown here is derived from an EMBL/GenBank/DDBJ whole genome shotgun (WGS) entry which is preliminary data.</text>
</comment>
<dbReference type="EMBL" id="BSUJ01000006">
    <property type="protein sequence ID" value="GMA22148.1"/>
    <property type="molecule type" value="Genomic_DNA"/>
</dbReference>
<keyword evidence="5" id="KW-1185">Reference proteome</keyword>
<reference evidence="5" key="2">
    <citation type="journal article" date="2019" name="Int. J. Syst. Evol. Microbiol.">
        <title>The Global Catalogue of Microorganisms (GCM) 10K type strain sequencing project: providing services to taxonomists for standard genome sequencing and annotation.</title>
        <authorList>
            <consortium name="The Broad Institute Genomics Platform"/>
            <consortium name="The Broad Institute Genome Sequencing Center for Infectious Disease"/>
            <person name="Wu L."/>
            <person name="Ma J."/>
        </authorList>
    </citation>
    <scope>NUCLEOTIDE SEQUENCE [LARGE SCALE GENOMIC DNA]</scope>
    <source>
        <strain evidence="5">NBRC 105830</strain>
    </source>
</reference>
<dbReference type="EMBL" id="BSUJ01000007">
    <property type="protein sequence ID" value="GMA22195.1"/>
    <property type="molecule type" value="Genomic_DNA"/>
</dbReference>
<dbReference type="EMBL" id="BSUJ01000001">
    <property type="protein sequence ID" value="GMA21532.1"/>
    <property type="molecule type" value="Genomic_DNA"/>
</dbReference>
<accession>A0ABQ6HWU7</accession>
<evidence type="ECO:0000313" key="4">
    <source>
        <dbReference type="EMBL" id="GMA22195.1"/>
    </source>
</evidence>
<dbReference type="InterPro" id="IPR018647">
    <property type="entry name" value="SLFN_3-like_DNA/RNA_helicase"/>
</dbReference>
<evidence type="ECO:0000313" key="3">
    <source>
        <dbReference type="EMBL" id="GMA22148.1"/>
    </source>
</evidence>
<proteinExistence type="predicted"/>
<organism evidence="3 5">
    <name type="scientific">Arsenicicoccus piscis</name>
    <dbReference type="NCBI Taxonomy" id="673954"/>
    <lineage>
        <taxon>Bacteria</taxon>
        <taxon>Bacillati</taxon>
        <taxon>Actinomycetota</taxon>
        <taxon>Actinomycetes</taxon>
        <taxon>Micrococcales</taxon>
        <taxon>Intrasporangiaceae</taxon>
        <taxon>Arsenicicoccus</taxon>
    </lineage>
</organism>
<evidence type="ECO:0000313" key="5">
    <source>
        <dbReference type="Proteomes" id="UP001157109"/>
    </source>
</evidence>
<dbReference type="Pfam" id="PF09848">
    <property type="entry name" value="SLFN-g3_helicase"/>
    <property type="match status" value="1"/>
</dbReference>
<protein>
    <recommendedName>
        <fullName evidence="1">Schlafen group 3-like DNA/RNA helicase domain-containing protein</fullName>
    </recommendedName>
</protein>
<evidence type="ECO:0000313" key="2">
    <source>
        <dbReference type="EMBL" id="GMA21532.1"/>
    </source>
</evidence>
<reference evidence="3" key="3">
    <citation type="submission" date="2023-02" db="EMBL/GenBank/DDBJ databases">
        <authorList>
            <person name="Sun Q."/>
            <person name="Mori K."/>
        </authorList>
    </citation>
    <scope>NUCLEOTIDE SEQUENCE</scope>
    <source>
        <strain evidence="3">NBRC 105830</strain>
    </source>
</reference>
<name>A0ABQ6HWU7_9MICO</name>